<dbReference type="SUPFAM" id="SSF46689">
    <property type="entry name" value="Homeodomain-like"/>
    <property type="match status" value="2"/>
</dbReference>
<dbReference type="GeneTree" id="ENSGT00940000156016"/>
<evidence type="ECO:0000313" key="15">
    <source>
        <dbReference type="Ensembl" id="ENSMMNP00015012442.1"/>
    </source>
</evidence>
<evidence type="ECO:0000256" key="1">
    <source>
        <dbReference type="ARBA" id="ARBA00004123"/>
    </source>
</evidence>
<evidence type="ECO:0000256" key="11">
    <source>
        <dbReference type="ARBA" id="ARBA00070367"/>
    </source>
</evidence>
<evidence type="ECO:0000256" key="9">
    <source>
        <dbReference type="ARBA" id="ARBA00061386"/>
    </source>
</evidence>
<dbReference type="FunFam" id="1.10.10.60:FF:000139">
    <property type="entry name" value="cyclin-D-binding Myb-like transcription factor 1 isoform X2"/>
    <property type="match status" value="1"/>
</dbReference>
<dbReference type="CDD" id="cd00167">
    <property type="entry name" value="SANT"/>
    <property type="match status" value="3"/>
</dbReference>
<dbReference type="InterPro" id="IPR009057">
    <property type="entry name" value="Homeodomain-like_sf"/>
</dbReference>
<name>A0A8C6BCJ0_MONMO</name>
<evidence type="ECO:0000259" key="13">
    <source>
        <dbReference type="PROSITE" id="PS50090"/>
    </source>
</evidence>
<proteinExistence type="inferred from homology"/>
<dbReference type="GO" id="GO:0000978">
    <property type="term" value="F:RNA polymerase II cis-regulatory region sequence-specific DNA binding"/>
    <property type="evidence" value="ECO:0007669"/>
    <property type="project" value="TreeGrafter"/>
</dbReference>
<dbReference type="Pfam" id="PF00249">
    <property type="entry name" value="Myb_DNA-binding"/>
    <property type="match status" value="2"/>
</dbReference>
<dbReference type="AlphaFoldDB" id="A0A8C6BCJ0"/>
<gene>
    <name evidence="15" type="primary">DMTF1</name>
</gene>
<comment type="subunit">
    <text evidence="10">Interacts with the D-type cyclins CCND1, CCND2 and CCND3. Interaction with D-type cyclins may modulate transcriptional activation by this protein.</text>
</comment>
<dbReference type="InterPro" id="IPR046775">
    <property type="entry name" value="DMTF1_N"/>
</dbReference>
<reference evidence="15" key="1">
    <citation type="submission" date="2025-08" db="UniProtKB">
        <authorList>
            <consortium name="Ensembl"/>
        </authorList>
    </citation>
    <scope>IDENTIFICATION</scope>
</reference>
<evidence type="ECO:0000256" key="8">
    <source>
        <dbReference type="ARBA" id="ARBA00023306"/>
    </source>
</evidence>
<organism evidence="15 16">
    <name type="scientific">Monodon monoceros</name>
    <name type="common">Narwhal</name>
    <name type="synonym">Ceratodon monodon</name>
    <dbReference type="NCBI Taxonomy" id="40151"/>
    <lineage>
        <taxon>Eukaryota</taxon>
        <taxon>Metazoa</taxon>
        <taxon>Chordata</taxon>
        <taxon>Craniata</taxon>
        <taxon>Vertebrata</taxon>
        <taxon>Euteleostomi</taxon>
        <taxon>Mammalia</taxon>
        <taxon>Eutheria</taxon>
        <taxon>Laurasiatheria</taxon>
        <taxon>Artiodactyla</taxon>
        <taxon>Whippomorpha</taxon>
        <taxon>Cetacea</taxon>
        <taxon>Odontoceti</taxon>
        <taxon>Monodontidae</taxon>
        <taxon>Monodon</taxon>
    </lineage>
</organism>
<evidence type="ECO:0000256" key="2">
    <source>
        <dbReference type="ARBA" id="ARBA00022737"/>
    </source>
</evidence>
<evidence type="ECO:0000256" key="10">
    <source>
        <dbReference type="ARBA" id="ARBA00063183"/>
    </source>
</evidence>
<dbReference type="InterPro" id="IPR051651">
    <property type="entry name" value="DMTF1_DNA-bind_reg"/>
</dbReference>
<keyword evidence="7" id="KW-0539">Nucleus</keyword>
<keyword evidence="6" id="KW-0804">Transcription</keyword>
<dbReference type="Proteomes" id="UP000694561">
    <property type="component" value="Unplaced"/>
</dbReference>
<comment type="similarity">
    <text evidence="9">Belongs to the DMTF1 family.</text>
</comment>
<keyword evidence="8" id="KW-0131">Cell cycle</keyword>
<dbReference type="SMART" id="SM00717">
    <property type="entry name" value="SANT"/>
    <property type="match status" value="3"/>
</dbReference>
<keyword evidence="2" id="KW-0677">Repeat</keyword>
<evidence type="ECO:0000256" key="6">
    <source>
        <dbReference type="ARBA" id="ARBA00023163"/>
    </source>
</evidence>
<dbReference type="PROSITE" id="PS51294">
    <property type="entry name" value="HTH_MYB"/>
    <property type="match status" value="1"/>
</dbReference>
<dbReference type="GO" id="GO:0000981">
    <property type="term" value="F:DNA-binding transcription factor activity, RNA polymerase II-specific"/>
    <property type="evidence" value="ECO:0007669"/>
    <property type="project" value="TreeGrafter"/>
</dbReference>
<dbReference type="InterPro" id="IPR017930">
    <property type="entry name" value="Myb_dom"/>
</dbReference>
<dbReference type="PROSITE" id="PS50090">
    <property type="entry name" value="MYB_LIKE"/>
    <property type="match status" value="1"/>
</dbReference>
<dbReference type="InterPro" id="IPR001005">
    <property type="entry name" value="SANT/Myb"/>
</dbReference>
<evidence type="ECO:0000256" key="7">
    <source>
        <dbReference type="ARBA" id="ARBA00023242"/>
    </source>
</evidence>
<evidence type="ECO:0000256" key="3">
    <source>
        <dbReference type="ARBA" id="ARBA00023015"/>
    </source>
</evidence>
<evidence type="ECO:0000256" key="4">
    <source>
        <dbReference type="ARBA" id="ARBA00023125"/>
    </source>
</evidence>
<protein>
    <recommendedName>
        <fullName evidence="11">Cyclin-D-binding Myb-like transcription factor 1</fullName>
    </recommendedName>
</protein>
<sequence length="692" mass="77189">MSTVEEDSDTVTVETVNSVTLTRDADGNLILHCPQNEADEIDSEDSIEPPHKRLCLSSEDDQSIDDSTPCISVVALPLSENDQSFEVTMTATTEVADDEITEGTVTQIQILQNEQLDDISPLGNEEVSAVSQAWFTTKEDKDSLTNKGHKWKQGMWSKEEIDILMNNIERYLKARGIKDATEIIFEMSKDERKDFYRTIAWGLNRPLFAVYRRVLRMYDDRNHVGKYTPEEIEKLKELRIKHGNDWATIGAALGRSASSVKDRCRLMKDTCNTGKWTEEEEKRLAEVVHELTSTEPGDIVTQGVSWAAVAERVGTRSEKQCRSKWLNYLNWKQSGGTEWTKEDEINLILRIAELDVADENDINWDLLAEGWSSVRSPQWLRSKWWTIKRQIANHKDVSFPASADSPAATVDSETITLNSGTLQTFEILPSFHLQPTGTPGTYLLQTSSSQGLPLTLTASPTVTLAAAAPASPEQIIVHALSPEHLLNTSDNVTVQCHTPRVIIQTVATEDITSSISQAELTVDSDIHSSDFPEPPDALEADTFPDEIHQPKITVEPSFNDAHISRFSDQKSTELMNGVMVRTEEEISDTHLKQEDAPSPLARAYVTEDLGSPTIEEQVDRTTIDDETILIVPSPHGFIQTSDVIDTESVLPLTTLTDPIFQHHREESNIIGSSLGSPVSEDSKDVEDLVNCH</sequence>
<dbReference type="Pfam" id="PF20588">
    <property type="entry name" value="DMTF1_N"/>
    <property type="match status" value="1"/>
</dbReference>
<feature type="domain" description="Myb-like" evidence="13">
    <location>
        <begin position="268"/>
        <end position="329"/>
    </location>
</feature>
<comment type="subcellular location">
    <subcellularLocation>
        <location evidence="1">Nucleus</location>
    </subcellularLocation>
</comment>
<keyword evidence="5" id="KW-0010">Activator</keyword>
<keyword evidence="3" id="KW-0805">Transcription regulation</keyword>
<keyword evidence="16" id="KW-1185">Reference proteome</keyword>
<accession>A0A8C6BCJ0</accession>
<evidence type="ECO:0000259" key="14">
    <source>
        <dbReference type="PROSITE" id="PS51294"/>
    </source>
</evidence>
<feature type="domain" description="HTH myb-type" evidence="14">
    <location>
        <begin position="268"/>
        <end position="333"/>
    </location>
</feature>
<reference evidence="15" key="2">
    <citation type="submission" date="2025-09" db="UniProtKB">
        <authorList>
            <consortium name="Ensembl"/>
        </authorList>
    </citation>
    <scope>IDENTIFICATION</scope>
</reference>
<evidence type="ECO:0000256" key="5">
    <source>
        <dbReference type="ARBA" id="ARBA00023159"/>
    </source>
</evidence>
<evidence type="ECO:0000256" key="12">
    <source>
        <dbReference type="SAM" id="MobiDB-lite"/>
    </source>
</evidence>
<dbReference type="Gene3D" id="1.10.10.60">
    <property type="entry name" value="Homeodomain-like"/>
    <property type="match status" value="2"/>
</dbReference>
<dbReference type="Ensembl" id="ENSMMNT00015013634.1">
    <property type="protein sequence ID" value="ENSMMNP00015012442.1"/>
    <property type="gene ID" value="ENSMMNG00015009124.1"/>
</dbReference>
<dbReference type="PANTHER" id="PTHR46380:SF2">
    <property type="entry name" value="CYCLIN-D-BINDING MYB-LIKE TRANSCRIPTION FACTOR 1"/>
    <property type="match status" value="1"/>
</dbReference>
<dbReference type="GO" id="GO:0005634">
    <property type="term" value="C:nucleus"/>
    <property type="evidence" value="ECO:0007669"/>
    <property type="project" value="UniProtKB-SubCell"/>
</dbReference>
<evidence type="ECO:0000313" key="16">
    <source>
        <dbReference type="Proteomes" id="UP000694561"/>
    </source>
</evidence>
<dbReference type="PANTHER" id="PTHR46380">
    <property type="entry name" value="CYCLIN-D-BINDING MYB-LIKE TRANSCRIPTION FACTOR 1"/>
    <property type="match status" value="1"/>
</dbReference>
<feature type="region of interest" description="Disordered" evidence="12">
    <location>
        <begin position="668"/>
        <end position="692"/>
    </location>
</feature>
<dbReference type="FunFam" id="1.10.10.60:FF:000114">
    <property type="entry name" value="cyclin-D-binding Myb-like transcription factor 1 isoform X1"/>
    <property type="match status" value="1"/>
</dbReference>
<keyword evidence="4" id="KW-0238">DNA-binding</keyword>